<dbReference type="RefSeq" id="WP_085325062.1">
    <property type="nucleotide sequence ID" value="NZ_NCXP01000010.1"/>
</dbReference>
<dbReference type="EMBL" id="NCXP01000010">
    <property type="protein sequence ID" value="OSC40974.1"/>
    <property type="molecule type" value="Genomic_DNA"/>
</dbReference>
<name>A0A1X2LVB0_9MYCO</name>
<comment type="caution">
    <text evidence="1">The sequence shown here is derived from an EMBL/GenBank/DDBJ whole genome shotgun (WGS) entry which is preliminary data.</text>
</comment>
<dbReference type="STRING" id="1430326.B8W66_10985"/>
<organism evidence="1 2">
    <name type="scientific">Mycobacterium decipiens</name>
    <dbReference type="NCBI Taxonomy" id="1430326"/>
    <lineage>
        <taxon>Bacteria</taxon>
        <taxon>Bacillati</taxon>
        <taxon>Actinomycetota</taxon>
        <taxon>Actinomycetes</taxon>
        <taxon>Mycobacteriales</taxon>
        <taxon>Mycobacteriaceae</taxon>
        <taxon>Mycobacterium</taxon>
    </lineage>
</organism>
<keyword evidence="2" id="KW-1185">Reference proteome</keyword>
<accession>A0A1X2LVB0</accession>
<reference evidence="1 2" key="1">
    <citation type="submission" date="2017-04" db="EMBL/GenBank/DDBJ databases">
        <title>The new phylogeny of genus Mycobacterium.</title>
        <authorList>
            <person name="Tortoli E."/>
            <person name="Trovato A."/>
            <person name="Cirillo D.M."/>
        </authorList>
    </citation>
    <scope>NUCLEOTIDE SEQUENCE [LARGE SCALE GENOMIC DNA]</scope>
    <source>
        <strain evidence="1 2">TBL 1200985</strain>
    </source>
</reference>
<sequence length="102" mass="10929">MTGSDDSDFYPVVRLDMPRDALTPTTVTPHGPTGVVTTAARGQGRGALVLGCRYRAQVFMCSDVQRRDVGSGATSGYNGRGVALAEELLGVLVRRRHLRLPT</sequence>
<evidence type="ECO:0000313" key="2">
    <source>
        <dbReference type="Proteomes" id="UP000193247"/>
    </source>
</evidence>
<proteinExistence type="predicted"/>
<gene>
    <name evidence="1" type="ORF">B8W66_10985</name>
</gene>
<dbReference type="Proteomes" id="UP000193247">
    <property type="component" value="Unassembled WGS sequence"/>
</dbReference>
<evidence type="ECO:0000313" key="1">
    <source>
        <dbReference type="EMBL" id="OSC40974.1"/>
    </source>
</evidence>
<dbReference type="AlphaFoldDB" id="A0A1X2LVB0"/>
<protein>
    <submittedName>
        <fullName evidence="1">Uncharacterized protein</fullName>
    </submittedName>
</protein>